<gene>
    <name evidence="1" type="ORF">M8C21_027089</name>
</gene>
<protein>
    <submittedName>
        <fullName evidence="1">Uncharacterized protein</fullName>
    </submittedName>
</protein>
<reference evidence="1" key="1">
    <citation type="submission" date="2022-06" db="EMBL/GenBank/DDBJ databases">
        <title>Uncovering the hologenomic basis of an extraordinary plant invasion.</title>
        <authorList>
            <person name="Bieker V.C."/>
            <person name="Martin M.D."/>
            <person name="Gilbert T."/>
            <person name="Hodgins K."/>
            <person name="Battlay P."/>
            <person name="Petersen B."/>
            <person name="Wilson J."/>
        </authorList>
    </citation>
    <scope>NUCLEOTIDE SEQUENCE</scope>
    <source>
        <strain evidence="1">AA19_3_7</strain>
        <tissue evidence="1">Leaf</tissue>
    </source>
</reference>
<dbReference type="EMBL" id="JAMZMK010005264">
    <property type="protein sequence ID" value="KAI7753808.1"/>
    <property type="molecule type" value="Genomic_DNA"/>
</dbReference>
<dbReference type="AlphaFoldDB" id="A0AAD5GW06"/>
<feature type="non-terminal residue" evidence="1">
    <location>
        <position position="1"/>
    </location>
</feature>
<evidence type="ECO:0000313" key="1">
    <source>
        <dbReference type="EMBL" id="KAI7753808.1"/>
    </source>
</evidence>
<dbReference type="Proteomes" id="UP001206925">
    <property type="component" value="Unassembled WGS sequence"/>
</dbReference>
<dbReference type="SUPFAM" id="SSF52972">
    <property type="entry name" value="ITPase-like"/>
    <property type="match status" value="1"/>
</dbReference>
<dbReference type="InterPro" id="IPR029001">
    <property type="entry name" value="ITPase-like_fam"/>
</dbReference>
<keyword evidence="2" id="KW-1185">Reference proteome</keyword>
<sequence length="171" mass="18830">HGGFRQINGDKNDATARIRYENGVARRYLSEQNSRVHQYASSSNSQNNTLEMTIYRRQSGISPPAEAKKDGTDDNVEEALARDGVTAQNRSEVKAKRAAHKSFLDVAKAASRLIYVSNMMADHMGIKVSKGALKTSVIEDKKLSWMVKGPVLIEDTGLCFNALKGLPGPYM</sequence>
<comment type="caution">
    <text evidence="1">The sequence shown here is derived from an EMBL/GenBank/DDBJ whole genome shotgun (WGS) entry which is preliminary data.</text>
</comment>
<dbReference type="Gene3D" id="3.90.950.10">
    <property type="match status" value="1"/>
</dbReference>
<accession>A0AAD5GW06</accession>
<evidence type="ECO:0000313" key="2">
    <source>
        <dbReference type="Proteomes" id="UP001206925"/>
    </source>
</evidence>
<dbReference type="InterPro" id="IPR002637">
    <property type="entry name" value="RdgB/HAM1"/>
</dbReference>
<dbReference type="Pfam" id="PF01725">
    <property type="entry name" value="Ham1p_like"/>
    <property type="match status" value="1"/>
</dbReference>
<proteinExistence type="predicted"/>
<name>A0AAD5GW06_AMBAR</name>
<dbReference type="GO" id="GO:0047429">
    <property type="term" value="F:nucleoside triphosphate diphosphatase activity"/>
    <property type="evidence" value="ECO:0007669"/>
    <property type="project" value="InterPro"/>
</dbReference>
<dbReference type="GO" id="GO:0009143">
    <property type="term" value="P:nucleoside triphosphate catabolic process"/>
    <property type="evidence" value="ECO:0007669"/>
    <property type="project" value="InterPro"/>
</dbReference>
<organism evidence="1 2">
    <name type="scientific">Ambrosia artemisiifolia</name>
    <name type="common">Common ragweed</name>
    <dbReference type="NCBI Taxonomy" id="4212"/>
    <lineage>
        <taxon>Eukaryota</taxon>
        <taxon>Viridiplantae</taxon>
        <taxon>Streptophyta</taxon>
        <taxon>Embryophyta</taxon>
        <taxon>Tracheophyta</taxon>
        <taxon>Spermatophyta</taxon>
        <taxon>Magnoliopsida</taxon>
        <taxon>eudicotyledons</taxon>
        <taxon>Gunneridae</taxon>
        <taxon>Pentapetalae</taxon>
        <taxon>asterids</taxon>
        <taxon>campanulids</taxon>
        <taxon>Asterales</taxon>
        <taxon>Asteraceae</taxon>
        <taxon>Asteroideae</taxon>
        <taxon>Heliantheae alliance</taxon>
        <taxon>Heliantheae</taxon>
        <taxon>Ambrosia</taxon>
    </lineage>
</organism>